<feature type="transmembrane region" description="Helical" evidence="1">
    <location>
        <begin position="129"/>
        <end position="147"/>
    </location>
</feature>
<feature type="transmembrane region" description="Helical" evidence="1">
    <location>
        <begin position="168"/>
        <end position="186"/>
    </location>
</feature>
<feature type="transmembrane region" description="Helical" evidence="1">
    <location>
        <begin position="53"/>
        <end position="72"/>
    </location>
</feature>
<evidence type="ECO:0000256" key="1">
    <source>
        <dbReference type="SAM" id="Phobius"/>
    </source>
</evidence>
<evidence type="ECO:0000313" key="3">
    <source>
        <dbReference type="Proteomes" id="UP000554342"/>
    </source>
</evidence>
<name>A0A840YZV6_9SPHN</name>
<feature type="transmembrane region" description="Helical" evidence="1">
    <location>
        <begin position="236"/>
        <end position="254"/>
    </location>
</feature>
<feature type="transmembrane region" description="Helical" evidence="1">
    <location>
        <begin position="260"/>
        <end position="279"/>
    </location>
</feature>
<keyword evidence="3" id="KW-1185">Reference proteome</keyword>
<dbReference type="Proteomes" id="UP000554342">
    <property type="component" value="Unassembled WGS sequence"/>
</dbReference>
<keyword evidence="1" id="KW-1133">Transmembrane helix</keyword>
<accession>A0A840YZV6</accession>
<protein>
    <submittedName>
        <fullName evidence="2">Uncharacterized protein</fullName>
    </submittedName>
</protein>
<feature type="transmembrane region" description="Helical" evidence="1">
    <location>
        <begin position="105"/>
        <end position="123"/>
    </location>
</feature>
<dbReference type="AlphaFoldDB" id="A0A840YZV6"/>
<sequence>MSGSRLVRYDALILRRELRDAFAGWSDRVVLLLAVLMAAGFLHEVASGSRLRALLIAGGIGAALGGAVAGTVRRRLQGFATDSILAVDALNPAACRTYRAVSHSVAILLCFGISGIIGLHAMAIALAGYGMAVLAESLGGGVRRLAVPRRRQDRPAPRMGYGAPSYRMFWRAPAAAIAAAVCAWLATTMLTRVPSMPMVAAIALPWLLWASAVDTQAVRFMAQSGIATRQMVRPPLGGMALFTVPYGLFCLVFVGMPAVIVIFLTFLAMAVVLIARISVQQFCAPRMAQILLTGILIAGVLIAVSLPPALLLYIPVMLVLLWRRARAVRWMQG</sequence>
<feature type="transmembrane region" description="Helical" evidence="1">
    <location>
        <begin position="291"/>
        <end position="322"/>
    </location>
</feature>
<dbReference type="RefSeq" id="WP_184003420.1">
    <property type="nucleotide sequence ID" value="NZ_BAABIF010000002.1"/>
</dbReference>
<organism evidence="2 3">
    <name type="scientific">Stakelama sediminis</name>
    <dbReference type="NCBI Taxonomy" id="463200"/>
    <lineage>
        <taxon>Bacteria</taxon>
        <taxon>Pseudomonadati</taxon>
        <taxon>Pseudomonadota</taxon>
        <taxon>Alphaproteobacteria</taxon>
        <taxon>Sphingomonadales</taxon>
        <taxon>Sphingomonadaceae</taxon>
        <taxon>Stakelama</taxon>
    </lineage>
</organism>
<keyword evidence="1" id="KW-0472">Membrane</keyword>
<evidence type="ECO:0000313" key="2">
    <source>
        <dbReference type="EMBL" id="MBB5719040.1"/>
    </source>
</evidence>
<keyword evidence="1" id="KW-0812">Transmembrane</keyword>
<proteinExistence type="predicted"/>
<reference evidence="2 3" key="1">
    <citation type="submission" date="2020-08" db="EMBL/GenBank/DDBJ databases">
        <title>Genomic Encyclopedia of Type Strains, Phase IV (KMG-IV): sequencing the most valuable type-strain genomes for metagenomic binning, comparative biology and taxonomic classification.</title>
        <authorList>
            <person name="Goeker M."/>
        </authorList>
    </citation>
    <scope>NUCLEOTIDE SEQUENCE [LARGE SCALE GENOMIC DNA]</scope>
    <source>
        <strain evidence="2 3">DSM 27203</strain>
    </source>
</reference>
<dbReference type="EMBL" id="JACIJI010000003">
    <property type="protein sequence ID" value="MBB5719040.1"/>
    <property type="molecule type" value="Genomic_DNA"/>
</dbReference>
<feature type="transmembrane region" description="Helical" evidence="1">
    <location>
        <begin position="21"/>
        <end position="41"/>
    </location>
</feature>
<feature type="transmembrane region" description="Helical" evidence="1">
    <location>
        <begin position="198"/>
        <end position="215"/>
    </location>
</feature>
<comment type="caution">
    <text evidence="2">The sequence shown here is derived from an EMBL/GenBank/DDBJ whole genome shotgun (WGS) entry which is preliminary data.</text>
</comment>
<gene>
    <name evidence="2" type="ORF">FHR23_001978</name>
</gene>